<feature type="transmembrane region" description="Helical" evidence="4">
    <location>
        <begin position="351"/>
        <end position="374"/>
    </location>
</feature>
<feature type="transmembrane region" description="Helical" evidence="4">
    <location>
        <begin position="217"/>
        <end position="243"/>
    </location>
</feature>
<protein>
    <submittedName>
        <fullName evidence="6">MFS transporter</fullName>
    </submittedName>
</protein>
<organism evidence="6 7">
    <name type="scientific">Mesorhizobium retamae</name>
    <dbReference type="NCBI Taxonomy" id="2912854"/>
    <lineage>
        <taxon>Bacteria</taxon>
        <taxon>Pseudomonadati</taxon>
        <taxon>Pseudomonadota</taxon>
        <taxon>Alphaproteobacteria</taxon>
        <taxon>Hyphomicrobiales</taxon>
        <taxon>Phyllobacteriaceae</taxon>
        <taxon>Mesorhizobium</taxon>
    </lineage>
</organism>
<dbReference type="InterPro" id="IPR020846">
    <property type="entry name" value="MFS_dom"/>
</dbReference>
<dbReference type="CDD" id="cd17355">
    <property type="entry name" value="MFS_YcxA_like"/>
    <property type="match status" value="1"/>
</dbReference>
<proteinExistence type="predicted"/>
<feature type="transmembrane region" description="Helical" evidence="4">
    <location>
        <begin position="146"/>
        <end position="165"/>
    </location>
</feature>
<feature type="transmembrane region" description="Helical" evidence="4">
    <location>
        <begin position="263"/>
        <end position="281"/>
    </location>
</feature>
<dbReference type="SUPFAM" id="SSF103473">
    <property type="entry name" value="MFS general substrate transporter"/>
    <property type="match status" value="1"/>
</dbReference>
<feature type="domain" description="Major facilitator superfamily (MFS) profile" evidence="5">
    <location>
        <begin position="23"/>
        <end position="406"/>
    </location>
</feature>
<keyword evidence="7" id="KW-1185">Reference proteome</keyword>
<keyword evidence="1 4" id="KW-0812">Transmembrane</keyword>
<feature type="transmembrane region" description="Helical" evidence="4">
    <location>
        <begin position="293"/>
        <end position="311"/>
    </location>
</feature>
<reference evidence="6 7" key="1">
    <citation type="submission" date="2022-02" db="EMBL/GenBank/DDBJ databases">
        <title>Draft genome sequence of Mezorhizobium retamae strain IRAMC:0171 isolated from Retama raetam nodules.</title>
        <authorList>
            <person name="Bengaied R."/>
            <person name="Sbissi I."/>
            <person name="Huber K."/>
            <person name="Ghodbane F."/>
            <person name="Nouioui I."/>
            <person name="Tarhouni M."/>
            <person name="Gtari M."/>
        </authorList>
    </citation>
    <scope>NUCLEOTIDE SEQUENCE [LARGE SCALE GENOMIC DNA]</scope>
    <source>
        <strain evidence="6 7">IRAMC:0171</strain>
    </source>
</reference>
<feature type="transmembrane region" description="Helical" evidence="4">
    <location>
        <begin position="317"/>
        <end position="339"/>
    </location>
</feature>
<name>A0ABS9QK43_9HYPH</name>
<dbReference type="InterPro" id="IPR036259">
    <property type="entry name" value="MFS_trans_sf"/>
</dbReference>
<dbReference type="PANTHER" id="PTHR11360:SF290">
    <property type="entry name" value="MONOCARBOXYLATE MFS PERMEASE"/>
    <property type="match status" value="1"/>
</dbReference>
<evidence type="ECO:0000256" key="3">
    <source>
        <dbReference type="ARBA" id="ARBA00023136"/>
    </source>
</evidence>
<sequence>MTQHPIQSADATSVIDGREAWLRLAVSIVLGTIGAVGMWAVVVVLPAVQAEFGVDRADASLPYTATMIGFAAGNVLVGRAVDRMGYWMPALLSSLALAAGMILASFAGSILQFTLAQGVLVGFGTAAIFGPLVADISHWFNRRRGVAVAAAACGNYLAGALWPVVMPPLIAAEGWRFTYLVIGIFCLVTMIPLVLMMRQPAPREAFTGSHSSTARRVQPIALSPAMLQGLLIVAGFGCCMAMAMPQVHIVAYCMDLGYGVARGAEMLSIMLAGGVVSRLVSGFVADRIGGIKTLLIGSALQCLSLFFYIPFDGLASLYIVSLVFGLSQGGIVPCYAIIVREYMPATEAGQRVGLVIMATIIGMAVGGWSSGWIYDLTGSYAAAFLNGIAWNVVNLAVMVLVLWRVGRPRPATA</sequence>
<feature type="transmembrane region" description="Helical" evidence="4">
    <location>
        <begin position="84"/>
        <end position="107"/>
    </location>
</feature>
<dbReference type="InterPro" id="IPR011701">
    <property type="entry name" value="MFS"/>
</dbReference>
<evidence type="ECO:0000256" key="1">
    <source>
        <dbReference type="ARBA" id="ARBA00022692"/>
    </source>
</evidence>
<feature type="transmembrane region" description="Helical" evidence="4">
    <location>
        <begin position="380"/>
        <end position="403"/>
    </location>
</feature>
<keyword evidence="3 4" id="KW-0472">Membrane</keyword>
<evidence type="ECO:0000259" key="5">
    <source>
        <dbReference type="PROSITE" id="PS50850"/>
    </source>
</evidence>
<dbReference type="EMBL" id="JAKREW010000029">
    <property type="protein sequence ID" value="MCG7507819.1"/>
    <property type="molecule type" value="Genomic_DNA"/>
</dbReference>
<comment type="caution">
    <text evidence="6">The sequence shown here is derived from an EMBL/GenBank/DDBJ whole genome shotgun (WGS) entry which is preliminary data.</text>
</comment>
<feature type="transmembrane region" description="Helical" evidence="4">
    <location>
        <begin position="21"/>
        <end position="48"/>
    </location>
</feature>
<feature type="transmembrane region" description="Helical" evidence="4">
    <location>
        <begin position="60"/>
        <end position="77"/>
    </location>
</feature>
<dbReference type="RefSeq" id="WP_239369336.1">
    <property type="nucleotide sequence ID" value="NZ_JAKREW010000029.1"/>
</dbReference>
<evidence type="ECO:0000313" key="7">
    <source>
        <dbReference type="Proteomes" id="UP001201701"/>
    </source>
</evidence>
<evidence type="ECO:0000256" key="4">
    <source>
        <dbReference type="SAM" id="Phobius"/>
    </source>
</evidence>
<keyword evidence="2 4" id="KW-1133">Transmembrane helix</keyword>
<feature type="transmembrane region" description="Helical" evidence="4">
    <location>
        <begin position="177"/>
        <end position="196"/>
    </location>
</feature>
<dbReference type="Proteomes" id="UP001201701">
    <property type="component" value="Unassembled WGS sequence"/>
</dbReference>
<dbReference type="PANTHER" id="PTHR11360">
    <property type="entry name" value="MONOCARBOXYLATE TRANSPORTER"/>
    <property type="match status" value="1"/>
</dbReference>
<accession>A0ABS9QK43</accession>
<evidence type="ECO:0000313" key="6">
    <source>
        <dbReference type="EMBL" id="MCG7507819.1"/>
    </source>
</evidence>
<feature type="transmembrane region" description="Helical" evidence="4">
    <location>
        <begin position="113"/>
        <end position="134"/>
    </location>
</feature>
<gene>
    <name evidence="6" type="ORF">L4923_22525</name>
</gene>
<dbReference type="PROSITE" id="PS50850">
    <property type="entry name" value="MFS"/>
    <property type="match status" value="1"/>
</dbReference>
<dbReference type="Pfam" id="PF07690">
    <property type="entry name" value="MFS_1"/>
    <property type="match status" value="1"/>
</dbReference>
<evidence type="ECO:0000256" key="2">
    <source>
        <dbReference type="ARBA" id="ARBA00022989"/>
    </source>
</evidence>
<dbReference type="InterPro" id="IPR050327">
    <property type="entry name" value="Proton-linked_MCT"/>
</dbReference>
<dbReference type="Gene3D" id="1.20.1250.20">
    <property type="entry name" value="MFS general substrate transporter like domains"/>
    <property type="match status" value="1"/>
</dbReference>